<keyword evidence="1" id="KW-0472">Membrane</keyword>
<evidence type="ECO:0000256" key="1">
    <source>
        <dbReference type="SAM" id="Phobius"/>
    </source>
</evidence>
<feature type="transmembrane region" description="Helical" evidence="1">
    <location>
        <begin position="12"/>
        <end position="30"/>
    </location>
</feature>
<feature type="transmembrane region" description="Helical" evidence="1">
    <location>
        <begin position="173"/>
        <end position="201"/>
    </location>
</feature>
<feature type="transmembrane region" description="Helical" evidence="1">
    <location>
        <begin position="118"/>
        <end position="137"/>
    </location>
</feature>
<reference evidence="2 3" key="1">
    <citation type="journal article" date="2015" name="Nature">
        <title>rRNA introns, odd ribosomes, and small enigmatic genomes across a large radiation of phyla.</title>
        <authorList>
            <person name="Brown C.T."/>
            <person name="Hug L.A."/>
            <person name="Thomas B.C."/>
            <person name="Sharon I."/>
            <person name="Castelle C.J."/>
            <person name="Singh A."/>
            <person name="Wilkins M.J."/>
            <person name="Williams K.H."/>
            <person name="Banfield J.F."/>
        </authorList>
    </citation>
    <scope>NUCLEOTIDE SEQUENCE [LARGE SCALE GENOMIC DNA]</scope>
</reference>
<dbReference type="EMBL" id="LCBF01000003">
    <property type="protein sequence ID" value="KKS07710.1"/>
    <property type="molecule type" value="Genomic_DNA"/>
</dbReference>
<evidence type="ECO:0008006" key="4">
    <source>
        <dbReference type="Google" id="ProtNLM"/>
    </source>
</evidence>
<evidence type="ECO:0000313" key="3">
    <source>
        <dbReference type="Proteomes" id="UP000034544"/>
    </source>
</evidence>
<evidence type="ECO:0000313" key="2">
    <source>
        <dbReference type="EMBL" id="KKS07710.1"/>
    </source>
</evidence>
<comment type="caution">
    <text evidence="2">The sequence shown here is derived from an EMBL/GenBank/DDBJ whole genome shotgun (WGS) entry which is preliminary data.</text>
</comment>
<accession>A0A0G0W462</accession>
<feature type="transmembrane region" description="Helical" evidence="1">
    <location>
        <begin position="272"/>
        <end position="292"/>
    </location>
</feature>
<dbReference type="AlphaFoldDB" id="A0A0G0W462"/>
<feature type="transmembrane region" description="Helical" evidence="1">
    <location>
        <begin position="143"/>
        <end position="161"/>
    </location>
</feature>
<sequence>MFKVLRQRGIHVEIILIVLLLTASFVLRFVNLGYSDYISDEPGTFFYRGGKKDPGMSMWEFTLSQRKGPLQLLVGYIPYTLNGNSYGNEFAQRLPFALFSFCAVYVFYAFVKKLSGNYLIAFFSAFLFSVNGLIVAYGRIAQYQNLNFFLSFAALYFYVDLWKKPENVVKSSLMGTILLCLSLYAHWFAAFILIPIAFFYGSFLLNRNYTLRYKLGVTLLNLIIGAGILAPFYIPYFQYMQTHPEFNTDYADKILGFTNPFLKHGDAAQFNLYNPFLTLYLYTIGGLVGAVYLLKKKIYMPVVWFLLVLVLFKVAVSYSGLHFYNYFYPLVILVSYGFYFLIKHLSRYFALIVGLIFLFLFIQSYVIYVDHKKEYPFEQEKILFLPTPKYGDENNFRHKSGFTHSRKWAEINKWVNDQNKLSNEKFGYYTNEYPQIAKYYMDTEFKSDADFYAIGIKRPQTFATDYSFPQIKNKHTVHEIENEEGETVVKIYRVAGSRDKKN</sequence>
<feature type="transmembrane region" description="Helical" evidence="1">
    <location>
        <begin position="298"/>
        <end position="316"/>
    </location>
</feature>
<protein>
    <recommendedName>
        <fullName evidence="4">Glycosyl transferase family 39</fullName>
    </recommendedName>
</protein>
<gene>
    <name evidence="2" type="ORF">UU59_C0003G0010</name>
</gene>
<feature type="transmembrane region" description="Helical" evidence="1">
    <location>
        <begin position="94"/>
        <end position="111"/>
    </location>
</feature>
<dbReference type="Proteomes" id="UP000034544">
    <property type="component" value="Unassembled WGS sequence"/>
</dbReference>
<keyword evidence="1" id="KW-1133">Transmembrane helix</keyword>
<feature type="transmembrane region" description="Helical" evidence="1">
    <location>
        <begin position="323"/>
        <end position="342"/>
    </location>
</feature>
<feature type="transmembrane region" description="Helical" evidence="1">
    <location>
        <begin position="348"/>
        <end position="368"/>
    </location>
</feature>
<keyword evidence="1" id="KW-0812">Transmembrane</keyword>
<proteinExistence type="predicted"/>
<feature type="transmembrane region" description="Helical" evidence="1">
    <location>
        <begin position="213"/>
        <end position="234"/>
    </location>
</feature>
<organism evidence="2 3">
    <name type="scientific">candidate division WWE3 bacterium GW2011_GWE1_41_27</name>
    <dbReference type="NCBI Taxonomy" id="1619131"/>
    <lineage>
        <taxon>Bacteria</taxon>
        <taxon>Katanobacteria</taxon>
    </lineage>
</organism>
<name>A0A0G0W462_UNCKA</name>